<name>A0A285IFS7_9FIRM</name>
<evidence type="ECO:0000256" key="11">
    <source>
        <dbReference type="PIRSR" id="PIRSR005096-3"/>
    </source>
</evidence>
<evidence type="ECO:0000313" key="12">
    <source>
        <dbReference type="EMBL" id="SNY46802.1"/>
    </source>
</evidence>
<dbReference type="InterPro" id="IPR018052">
    <property type="entry name" value="Ald1_epimerase_CS"/>
</dbReference>
<dbReference type="GO" id="GO:0004034">
    <property type="term" value="F:aldose 1-epimerase activity"/>
    <property type="evidence" value="ECO:0007669"/>
    <property type="project" value="UniProtKB-EC"/>
</dbReference>
<dbReference type="GO" id="GO:0033499">
    <property type="term" value="P:galactose catabolic process via UDP-galactose, Leloir pathway"/>
    <property type="evidence" value="ECO:0007669"/>
    <property type="project" value="TreeGrafter"/>
</dbReference>
<feature type="binding site" evidence="11">
    <location>
        <begin position="173"/>
        <end position="175"/>
    </location>
    <ligand>
        <name>beta-D-galactose</name>
        <dbReference type="ChEBI" id="CHEBI:27667"/>
    </ligand>
</feature>
<evidence type="ECO:0000256" key="1">
    <source>
        <dbReference type="ARBA" id="ARBA00001614"/>
    </source>
</evidence>
<dbReference type="NCBIfam" id="NF008277">
    <property type="entry name" value="PRK11055.1"/>
    <property type="match status" value="1"/>
</dbReference>
<dbReference type="PANTHER" id="PTHR10091">
    <property type="entry name" value="ALDOSE-1-EPIMERASE"/>
    <property type="match status" value="1"/>
</dbReference>
<dbReference type="AlphaFoldDB" id="A0A285IFS7"/>
<protein>
    <recommendedName>
        <fullName evidence="5 8">Aldose 1-epimerase</fullName>
        <ecNumber evidence="4 8">5.1.3.3</ecNumber>
    </recommendedName>
</protein>
<evidence type="ECO:0000256" key="2">
    <source>
        <dbReference type="ARBA" id="ARBA00005028"/>
    </source>
</evidence>
<dbReference type="PROSITE" id="PS00545">
    <property type="entry name" value="ALDOSE_1_EPIMERASE"/>
    <property type="match status" value="1"/>
</dbReference>
<dbReference type="EMBL" id="OBDZ01000045">
    <property type="protein sequence ID" value="SNY46802.1"/>
    <property type="molecule type" value="Genomic_DNA"/>
</dbReference>
<evidence type="ECO:0000256" key="3">
    <source>
        <dbReference type="ARBA" id="ARBA00006206"/>
    </source>
</evidence>
<dbReference type="Proteomes" id="UP000219573">
    <property type="component" value="Unassembled WGS sequence"/>
</dbReference>
<evidence type="ECO:0000256" key="7">
    <source>
        <dbReference type="ARBA" id="ARBA00023277"/>
    </source>
</evidence>
<evidence type="ECO:0000256" key="4">
    <source>
        <dbReference type="ARBA" id="ARBA00013185"/>
    </source>
</evidence>
<evidence type="ECO:0000256" key="6">
    <source>
        <dbReference type="ARBA" id="ARBA00023235"/>
    </source>
</evidence>
<comment type="catalytic activity">
    <reaction evidence="1 8">
        <text>alpha-D-glucose = beta-D-glucose</text>
        <dbReference type="Rhea" id="RHEA:10264"/>
        <dbReference type="ChEBI" id="CHEBI:15903"/>
        <dbReference type="ChEBI" id="CHEBI:17925"/>
        <dbReference type="EC" id="5.1.3.3"/>
    </reaction>
</comment>
<keyword evidence="6 8" id="KW-0413">Isomerase</keyword>
<dbReference type="SUPFAM" id="SSF74650">
    <property type="entry name" value="Galactose mutarotase-like"/>
    <property type="match status" value="1"/>
</dbReference>
<comment type="similarity">
    <text evidence="3 8">Belongs to the aldose epimerase family.</text>
</comment>
<comment type="pathway">
    <text evidence="2 8">Carbohydrate metabolism; hexose metabolism.</text>
</comment>
<dbReference type="InterPro" id="IPR014718">
    <property type="entry name" value="GH-type_carb-bd"/>
</dbReference>
<keyword evidence="7 8" id="KW-0119">Carbohydrate metabolism</keyword>
<dbReference type="CDD" id="cd09019">
    <property type="entry name" value="galactose_mutarotase_like"/>
    <property type="match status" value="1"/>
</dbReference>
<dbReference type="Pfam" id="PF01263">
    <property type="entry name" value="Aldose_epim"/>
    <property type="match status" value="1"/>
</dbReference>
<dbReference type="GO" id="GO:0006006">
    <property type="term" value="P:glucose metabolic process"/>
    <property type="evidence" value="ECO:0007669"/>
    <property type="project" value="TreeGrafter"/>
</dbReference>
<evidence type="ECO:0000256" key="5">
    <source>
        <dbReference type="ARBA" id="ARBA00014165"/>
    </source>
</evidence>
<feature type="binding site" evidence="10">
    <location>
        <position position="245"/>
    </location>
    <ligand>
        <name>beta-D-galactose</name>
        <dbReference type="ChEBI" id="CHEBI:27667"/>
    </ligand>
</feature>
<dbReference type="InterPro" id="IPR015443">
    <property type="entry name" value="Aldose_1-epimerase"/>
</dbReference>
<keyword evidence="13" id="KW-1185">Reference proteome</keyword>
<dbReference type="InterPro" id="IPR011013">
    <property type="entry name" value="Gal_mutarotase_sf_dom"/>
</dbReference>
<dbReference type="InterPro" id="IPR008183">
    <property type="entry name" value="Aldose_1/G6P_1-epimerase"/>
</dbReference>
<reference evidence="13" key="1">
    <citation type="submission" date="2017-09" db="EMBL/GenBank/DDBJ databases">
        <authorList>
            <person name="Varghese N."/>
            <person name="Submissions S."/>
        </authorList>
    </citation>
    <scope>NUCLEOTIDE SEQUENCE [LARGE SCALE GENOMIC DNA]</scope>
    <source>
        <strain evidence="13">MSL47</strain>
    </source>
</reference>
<dbReference type="OrthoDB" id="9779408at2"/>
<gene>
    <name evidence="12" type="ORF">SAMN06265827_14510</name>
</gene>
<organism evidence="12 13">
    <name type="scientific">Orenia metallireducens</name>
    <dbReference type="NCBI Taxonomy" id="1413210"/>
    <lineage>
        <taxon>Bacteria</taxon>
        <taxon>Bacillati</taxon>
        <taxon>Bacillota</taxon>
        <taxon>Clostridia</taxon>
        <taxon>Halanaerobiales</taxon>
        <taxon>Halobacteroidaceae</taxon>
        <taxon>Orenia</taxon>
    </lineage>
</organism>
<dbReference type="UniPathway" id="UPA00242"/>
<evidence type="ECO:0000256" key="9">
    <source>
        <dbReference type="PIRSR" id="PIRSR005096-1"/>
    </source>
</evidence>
<evidence type="ECO:0000256" key="8">
    <source>
        <dbReference type="PIRNR" id="PIRNR005096"/>
    </source>
</evidence>
<dbReference type="GO" id="GO:0005737">
    <property type="term" value="C:cytoplasm"/>
    <property type="evidence" value="ECO:0007669"/>
    <property type="project" value="TreeGrafter"/>
</dbReference>
<feature type="active site" description="Proton donor" evidence="9">
    <location>
        <position position="173"/>
    </location>
</feature>
<evidence type="ECO:0000256" key="10">
    <source>
        <dbReference type="PIRSR" id="PIRSR005096-2"/>
    </source>
</evidence>
<sequence>MEITKKNFGKLATGEEVIEYILKNEKLQVNVLNYGGIITKLYAPDKNGKMENVVLGYDNLEDYLTKSPYFGAIIGRHAGRISNAEFKLNGEVYQLAANENENNLHGGTGLDKRIWEVTELENGLELSYFSPHLEEGFPADVEFTVRYLLIDDTLEIEYVAIPDRETIINLTNHTYFNLSGEAKTDILNHELKIESAKFLALDEKSMPTGEIREVEGTPFDFREFKEIGKEIAADYRQLEYTGGYDHPYVLENGEDSIILKDKESGRALVMSTDQPVLVFYAGNQMRQEDQGLLNSGQEARKHLALCLETQDYPDAINVDSLATKTYTPEKIYRAKTSYKFYID</sequence>
<accession>A0A285IFS7</accession>
<dbReference type="Gene3D" id="2.70.98.10">
    <property type="match status" value="1"/>
</dbReference>
<evidence type="ECO:0000313" key="13">
    <source>
        <dbReference type="Proteomes" id="UP000219573"/>
    </source>
</evidence>
<proteinExistence type="inferred from homology"/>
<dbReference type="GO" id="GO:0030246">
    <property type="term" value="F:carbohydrate binding"/>
    <property type="evidence" value="ECO:0007669"/>
    <property type="project" value="InterPro"/>
</dbReference>
<dbReference type="PIRSF" id="PIRSF005096">
    <property type="entry name" value="GALM"/>
    <property type="match status" value="1"/>
</dbReference>
<dbReference type="PANTHER" id="PTHR10091:SF0">
    <property type="entry name" value="GALACTOSE MUTAROTASE"/>
    <property type="match status" value="1"/>
</dbReference>
<dbReference type="EC" id="5.1.3.3" evidence="4 8"/>
<feature type="active site" description="Proton acceptor" evidence="9">
    <location>
        <position position="308"/>
    </location>
</feature>
<dbReference type="InterPro" id="IPR047215">
    <property type="entry name" value="Galactose_mutarotase-like"/>
</dbReference>
<dbReference type="RefSeq" id="WP_097019566.1">
    <property type="nucleotide sequence ID" value="NZ_OBDZ01000045.1"/>
</dbReference>